<accession>M9RS78</accession>
<feature type="chain" id="PRO_5004102313" evidence="1">
    <location>
        <begin position="23"/>
        <end position="172"/>
    </location>
</feature>
<evidence type="ECO:0000313" key="3">
    <source>
        <dbReference type="Proteomes" id="UP000004688"/>
    </source>
</evidence>
<dbReference type="EMBL" id="CP003742">
    <property type="protein sequence ID" value="AGI72680.1"/>
    <property type="molecule type" value="Genomic_DNA"/>
</dbReference>
<protein>
    <submittedName>
        <fullName evidence="2">Uncharacterized protein</fullName>
    </submittedName>
</protein>
<evidence type="ECO:0000256" key="1">
    <source>
        <dbReference type="SAM" id="SignalP"/>
    </source>
</evidence>
<feature type="signal peptide" evidence="1">
    <location>
        <begin position="1"/>
        <end position="22"/>
    </location>
</feature>
<gene>
    <name evidence="2" type="ORF">OA238_c26350</name>
</gene>
<name>M9RS78_9RHOB</name>
<dbReference type="HOGENOM" id="CLU_1553721_0_0_5"/>
<dbReference type="Proteomes" id="UP000004688">
    <property type="component" value="Chromosome"/>
</dbReference>
<keyword evidence="3" id="KW-1185">Reference proteome</keyword>
<keyword evidence="1" id="KW-0732">Signal</keyword>
<organism evidence="2 3">
    <name type="scientific">Octadecabacter arcticus 238</name>
    <dbReference type="NCBI Taxonomy" id="391616"/>
    <lineage>
        <taxon>Bacteria</taxon>
        <taxon>Pseudomonadati</taxon>
        <taxon>Pseudomonadota</taxon>
        <taxon>Alphaproteobacteria</taxon>
        <taxon>Rhodobacterales</taxon>
        <taxon>Roseobacteraceae</taxon>
        <taxon>Octadecabacter</taxon>
    </lineage>
</organism>
<dbReference type="AlphaFoldDB" id="M9RS78"/>
<reference evidence="2 3" key="1">
    <citation type="journal article" date="2013" name="PLoS ONE">
        <title>Poles Apart: Arctic and Antarctic Octadecabacter strains Share High Genome Plasticity and a New Type of Xanthorhodopsin.</title>
        <authorList>
            <person name="Vollmers J."/>
            <person name="Voget S."/>
            <person name="Dietrich S."/>
            <person name="Gollnow K."/>
            <person name="Smits M."/>
            <person name="Meyer K."/>
            <person name="Brinkhoff T."/>
            <person name="Simon M."/>
            <person name="Daniel R."/>
        </authorList>
    </citation>
    <scope>NUCLEOTIDE SEQUENCE [LARGE SCALE GENOMIC DNA]</scope>
    <source>
        <strain evidence="2 3">238</strain>
    </source>
</reference>
<proteinExistence type="predicted"/>
<sequence>MTLRTTMTTLATLAVFATTAQAQDLLNQSTSEILTELSYLQGEVEAIDMTSNQRSVVIEGFTQTAVCNELTFDDFKALGAIVDLAFGNIANGAMMSSVSSRTYADRMTRPCGLDAVEMDILKLWIFAINRQMVIREGIVEREAILFERFMAQREPSALDAFMADILALPVLE</sequence>
<dbReference type="KEGG" id="oar:OA238_c26350"/>
<evidence type="ECO:0000313" key="2">
    <source>
        <dbReference type="EMBL" id="AGI72680.1"/>
    </source>
</evidence>
<dbReference type="RefSeq" id="WP_015495746.1">
    <property type="nucleotide sequence ID" value="NC_020908.1"/>
</dbReference>